<feature type="transmembrane region" description="Helical" evidence="1">
    <location>
        <begin position="31"/>
        <end position="50"/>
    </location>
</feature>
<proteinExistence type="predicted"/>
<evidence type="ECO:0000256" key="1">
    <source>
        <dbReference type="SAM" id="Phobius"/>
    </source>
</evidence>
<dbReference type="RefSeq" id="WP_277731350.1">
    <property type="nucleotide sequence ID" value="NZ_CP120733.1"/>
</dbReference>
<organism evidence="2 3">
    <name type="scientific">Tepidibacter hydrothermalis</name>
    <dbReference type="NCBI Taxonomy" id="3036126"/>
    <lineage>
        <taxon>Bacteria</taxon>
        <taxon>Bacillati</taxon>
        <taxon>Bacillota</taxon>
        <taxon>Clostridia</taxon>
        <taxon>Peptostreptococcales</taxon>
        <taxon>Peptostreptococcaceae</taxon>
        <taxon>Tepidibacter</taxon>
    </lineage>
</organism>
<protein>
    <recommendedName>
        <fullName evidence="4">DUF2304 domain-containing protein</fullName>
    </recommendedName>
</protein>
<keyword evidence="1" id="KW-0812">Transmembrane</keyword>
<feature type="transmembrane region" description="Helical" evidence="1">
    <location>
        <begin position="166"/>
        <end position="188"/>
    </location>
</feature>
<evidence type="ECO:0008006" key="4">
    <source>
        <dbReference type="Google" id="ProtNLM"/>
    </source>
</evidence>
<evidence type="ECO:0000313" key="2">
    <source>
        <dbReference type="EMBL" id="WFD09425.1"/>
    </source>
</evidence>
<accession>A0ABY8E941</accession>
<keyword evidence="1" id="KW-1133">Transmembrane helix</keyword>
<keyword evidence="1" id="KW-0472">Membrane</keyword>
<reference evidence="2 3" key="1">
    <citation type="submission" date="2023-03" db="EMBL/GenBank/DDBJ databases">
        <title>Complete genome sequence of Tepidibacter sp. SWIR-1, isolated from a deep-sea hydrothermal vent.</title>
        <authorList>
            <person name="Li X."/>
        </authorList>
    </citation>
    <scope>NUCLEOTIDE SEQUENCE [LARGE SCALE GENOMIC DNA]</scope>
    <source>
        <strain evidence="2 3">SWIR-1</strain>
    </source>
</reference>
<keyword evidence="3" id="KW-1185">Reference proteome</keyword>
<name>A0ABY8E941_9FIRM</name>
<gene>
    <name evidence="2" type="ORF">P4S50_13645</name>
</gene>
<dbReference type="Proteomes" id="UP001222800">
    <property type="component" value="Chromosome"/>
</dbReference>
<dbReference type="EMBL" id="CP120733">
    <property type="protein sequence ID" value="WFD09425.1"/>
    <property type="molecule type" value="Genomic_DNA"/>
</dbReference>
<feature type="transmembrane region" description="Helical" evidence="1">
    <location>
        <begin position="6"/>
        <end position="24"/>
    </location>
</feature>
<feature type="transmembrane region" description="Helical" evidence="1">
    <location>
        <begin position="56"/>
        <end position="75"/>
    </location>
</feature>
<evidence type="ECO:0000313" key="3">
    <source>
        <dbReference type="Proteomes" id="UP001222800"/>
    </source>
</evidence>
<sequence>MLICSKIILALLSIFCLSLGILILRKKPIVIKGYIFTLFITLCYLPMLINPFIYDFLSPYSLVNCAFIIFLIFIFKKSFGSITIYNINEDLLYESLSEALEKENVEYEEKRGEILLPSLDSKIKISFHPVASTANVHINLKKDKFLYNQIIKNLKQVLSDKKVDHFLLSAITNIACSVFLIIALITILD</sequence>